<proteinExistence type="predicted"/>
<evidence type="ECO:0000256" key="1">
    <source>
        <dbReference type="SAM" id="SignalP"/>
    </source>
</evidence>
<organism evidence="2 3">
    <name type="scientific">Lysobacter enzymogenes</name>
    <dbReference type="NCBI Taxonomy" id="69"/>
    <lineage>
        <taxon>Bacteria</taxon>
        <taxon>Pseudomonadati</taxon>
        <taxon>Pseudomonadota</taxon>
        <taxon>Gammaproteobacteria</taxon>
        <taxon>Lysobacterales</taxon>
        <taxon>Lysobacteraceae</taxon>
        <taxon>Lysobacter</taxon>
    </lineage>
</organism>
<dbReference type="EMBL" id="AP014940">
    <property type="protein sequence ID" value="BAV95714.1"/>
    <property type="molecule type" value="Genomic_DNA"/>
</dbReference>
<reference evidence="2 3" key="1">
    <citation type="journal article" date="2017" name="DNA Res.">
        <title>Complete genome sequence and expression profile of the commercial lytic enzyme producer Lysobacter enzymogenes M497-1.</title>
        <authorList>
            <person name="Takami H."/>
            <person name="Toyoda A."/>
            <person name="Uchiyama I."/>
            <person name="Itoh T."/>
            <person name="Takaki Y."/>
            <person name="Arai W."/>
            <person name="Nishi S."/>
            <person name="Kawai M."/>
            <person name="Shinya K."/>
            <person name="Ikeda H."/>
        </authorList>
    </citation>
    <scope>NUCLEOTIDE SEQUENCE [LARGE SCALE GENOMIC DNA]</scope>
    <source>
        <strain evidence="2 3">M497-1</strain>
    </source>
</reference>
<accession>A0AAU9ABL3</accession>
<name>A0AAU9ABL3_LYSEN</name>
<evidence type="ECO:0000313" key="3">
    <source>
        <dbReference type="Proteomes" id="UP000218824"/>
    </source>
</evidence>
<dbReference type="Proteomes" id="UP000218824">
    <property type="component" value="Chromosome"/>
</dbReference>
<feature type="chain" id="PRO_5043717495" evidence="1">
    <location>
        <begin position="26"/>
        <end position="185"/>
    </location>
</feature>
<keyword evidence="1" id="KW-0732">Signal</keyword>
<gene>
    <name evidence="2" type="ORF">LEN_0227</name>
</gene>
<evidence type="ECO:0000313" key="2">
    <source>
        <dbReference type="EMBL" id="BAV95714.1"/>
    </source>
</evidence>
<sequence>MQVCAGLLSLIVAPIALSQTYTARAQLDLAATGESFAIGDKTFRLAPSAVVRKAGPATDAGQVRVASYAIDPAPVASPASRTRSARSVDAATAAPAENLAAAMSADGTVVVLRPQLNVYFNDASVVAALVRDTGGTLVYSSAVGGKAIVRYGSVAEAMQARQRIQGRAGVKQVNPDLVRPRVHPM</sequence>
<feature type="signal peptide" evidence="1">
    <location>
        <begin position="1"/>
        <end position="25"/>
    </location>
</feature>
<protein>
    <submittedName>
        <fullName evidence="2">Uncharacterized protein</fullName>
    </submittedName>
</protein>
<dbReference type="AlphaFoldDB" id="A0AAU9ABL3"/>
<dbReference type="KEGG" id="lem:LEN_0227"/>